<dbReference type="EMBL" id="CAJVAS010000005">
    <property type="protein sequence ID" value="CAG7614974.1"/>
    <property type="molecule type" value="Genomic_DNA"/>
</dbReference>
<comment type="caution">
    <text evidence="3">The sequence shown here is derived from an EMBL/GenBank/DDBJ whole genome shotgun (WGS) entry which is preliminary data.</text>
</comment>
<keyword evidence="4" id="KW-1185">Reference proteome</keyword>
<evidence type="ECO:0000313" key="3">
    <source>
        <dbReference type="EMBL" id="CAG7614974.1"/>
    </source>
</evidence>
<keyword evidence="1 3" id="KW-0378">Hydrolase</keyword>
<dbReference type="InterPro" id="IPR049492">
    <property type="entry name" value="BD-FAE-like_dom"/>
</dbReference>
<dbReference type="GO" id="GO:0046555">
    <property type="term" value="F:acetylxylan esterase activity"/>
    <property type="evidence" value="ECO:0007669"/>
    <property type="project" value="UniProtKB-EC"/>
</dbReference>
<dbReference type="Proteomes" id="UP000693672">
    <property type="component" value="Unassembled WGS sequence"/>
</dbReference>
<proteinExistence type="predicted"/>
<organism evidence="3 4">
    <name type="scientific">Paenibacillus solanacearum</name>
    <dbReference type="NCBI Taxonomy" id="2048548"/>
    <lineage>
        <taxon>Bacteria</taxon>
        <taxon>Bacillati</taxon>
        <taxon>Bacillota</taxon>
        <taxon>Bacilli</taxon>
        <taxon>Bacillales</taxon>
        <taxon>Paenibacillaceae</taxon>
        <taxon>Paenibacillus</taxon>
    </lineage>
</organism>
<dbReference type="PANTHER" id="PTHR48081:SF6">
    <property type="entry name" value="PEPTIDASE S9 PROLYL OLIGOPEPTIDASE CATALYTIC DOMAIN-CONTAINING PROTEIN"/>
    <property type="match status" value="1"/>
</dbReference>
<dbReference type="RefSeq" id="WP_218091556.1">
    <property type="nucleotide sequence ID" value="NZ_CAJVAS010000005.1"/>
</dbReference>
<dbReference type="EC" id="3.1.1.72" evidence="3"/>
<dbReference type="PANTHER" id="PTHR48081">
    <property type="entry name" value="AB HYDROLASE SUPERFAMILY PROTEIN C4A8.06C"/>
    <property type="match status" value="1"/>
</dbReference>
<accession>A0A916JYC3</accession>
<evidence type="ECO:0000313" key="4">
    <source>
        <dbReference type="Proteomes" id="UP000693672"/>
    </source>
</evidence>
<sequence length="262" mass="28523">MSLLLWPQGTPNALGEEQEDRPTLVPFLVESAEPTSAVVVCPGGGYGRRAEHEGEPVARWLNTLGISAIVLHYRVAPYRHPNPLMDAQRAIRTVRHNAAAWNVDPKRVGILGFSAGGHLASTAGTQFDGGDAEAADPIERESSRPDALVLCYPVITFGAHTHSGSRNNLLGDPAEPALVQQMSSENRVTELTPPTFIWHTADDAGVPVENAMLFASALRKHKVPFELHIYESGRHGLGLAQEHPEARTWPNLCANWLKKQGF</sequence>
<name>A0A916JYC3_9BACL</name>
<gene>
    <name evidence="3" type="primary">axeA1</name>
    <name evidence="3" type="ORF">PAESOLCIP111_01767</name>
</gene>
<evidence type="ECO:0000256" key="1">
    <source>
        <dbReference type="ARBA" id="ARBA00022801"/>
    </source>
</evidence>
<evidence type="ECO:0000259" key="2">
    <source>
        <dbReference type="Pfam" id="PF20434"/>
    </source>
</evidence>
<dbReference type="AlphaFoldDB" id="A0A916JYC3"/>
<dbReference type="Pfam" id="PF20434">
    <property type="entry name" value="BD-FAE"/>
    <property type="match status" value="1"/>
</dbReference>
<protein>
    <submittedName>
        <fullName evidence="3">Acetylxylan esterase</fullName>
        <ecNumber evidence="3">3.1.1.72</ecNumber>
    </submittedName>
</protein>
<feature type="domain" description="BD-FAE-like" evidence="2">
    <location>
        <begin position="32"/>
        <end position="218"/>
    </location>
</feature>
<dbReference type="InterPro" id="IPR050300">
    <property type="entry name" value="GDXG_lipolytic_enzyme"/>
</dbReference>
<reference evidence="3" key="1">
    <citation type="submission" date="2021-06" db="EMBL/GenBank/DDBJ databases">
        <authorList>
            <person name="Criscuolo A."/>
        </authorList>
    </citation>
    <scope>NUCLEOTIDE SEQUENCE</scope>
    <source>
        <strain evidence="3">CIP111600</strain>
    </source>
</reference>